<evidence type="ECO:0000313" key="2">
    <source>
        <dbReference type="EMBL" id="SNR91636.1"/>
    </source>
</evidence>
<reference evidence="2 3" key="1">
    <citation type="submission" date="2017-06" db="EMBL/GenBank/DDBJ databases">
        <authorList>
            <person name="Varghese N."/>
            <person name="Submissions S."/>
        </authorList>
    </citation>
    <scope>NUCLEOTIDE SEQUENCE [LARGE SCALE GENOMIC DNA]</scope>
    <source>
        <strain evidence="2 3">DSM 26989</strain>
    </source>
</reference>
<gene>
    <name evidence="2" type="ORF">SAMN06265364_11914</name>
</gene>
<keyword evidence="1" id="KW-1133">Transmembrane helix</keyword>
<protein>
    <submittedName>
        <fullName evidence="2">Uncharacterized protein</fullName>
    </submittedName>
</protein>
<organism evidence="2 3">
    <name type="scientific">Prevotella jejuni</name>
    <dbReference type="NCBI Taxonomy" id="1177574"/>
    <lineage>
        <taxon>Bacteria</taxon>
        <taxon>Pseudomonadati</taxon>
        <taxon>Bacteroidota</taxon>
        <taxon>Bacteroidia</taxon>
        <taxon>Bacteroidales</taxon>
        <taxon>Prevotellaceae</taxon>
        <taxon>Prevotella</taxon>
    </lineage>
</organism>
<accession>A0AA94IUR7</accession>
<feature type="transmembrane region" description="Helical" evidence="1">
    <location>
        <begin position="6"/>
        <end position="26"/>
    </location>
</feature>
<dbReference type="Proteomes" id="UP000198427">
    <property type="component" value="Unassembled WGS sequence"/>
</dbReference>
<keyword evidence="3" id="KW-1185">Reference proteome</keyword>
<name>A0AA94IUR7_9BACT</name>
<keyword evidence="1" id="KW-0812">Transmembrane</keyword>
<sequence>MATTCWLPLSFYVIDGCAKAFFCTFASNMRTFQHKVTVNDMGAIVVFGLGAFFCLWHRTNSVMVLLGFLLIIVTLRAVDRAIHSKYVLTDEATLLVMTGRIGRTKRVVLSDVKRVEKRPFAFRLGYYALLEMTDGSVVSVQPDNVDSFLSALEKRIEKKDNKV</sequence>
<dbReference type="AlphaFoldDB" id="A0AA94IUR7"/>
<feature type="transmembrane region" description="Helical" evidence="1">
    <location>
        <begin position="38"/>
        <end position="56"/>
    </location>
</feature>
<proteinExistence type="predicted"/>
<comment type="caution">
    <text evidence="2">The sequence shown here is derived from an EMBL/GenBank/DDBJ whole genome shotgun (WGS) entry which is preliminary data.</text>
</comment>
<evidence type="ECO:0000313" key="3">
    <source>
        <dbReference type="Proteomes" id="UP000198427"/>
    </source>
</evidence>
<evidence type="ECO:0000256" key="1">
    <source>
        <dbReference type="SAM" id="Phobius"/>
    </source>
</evidence>
<dbReference type="EMBL" id="FZNZ01000019">
    <property type="protein sequence ID" value="SNR91636.1"/>
    <property type="molecule type" value="Genomic_DNA"/>
</dbReference>
<feature type="transmembrane region" description="Helical" evidence="1">
    <location>
        <begin position="62"/>
        <end position="78"/>
    </location>
</feature>
<keyword evidence="1" id="KW-0472">Membrane</keyword>